<comment type="caution">
    <text evidence="1">The sequence shown here is derived from an EMBL/GenBank/DDBJ whole genome shotgun (WGS) entry which is preliminary data.</text>
</comment>
<dbReference type="PANTHER" id="PTHR11439">
    <property type="entry name" value="GAG-POL-RELATED RETROTRANSPOSON"/>
    <property type="match status" value="1"/>
</dbReference>
<reference evidence="1" key="1">
    <citation type="submission" date="2021-03" db="EMBL/GenBank/DDBJ databases">
        <title>Draft genome sequence of rust myrtle Austropuccinia psidii MF-1, a brazilian biotype.</title>
        <authorList>
            <person name="Quecine M.C."/>
            <person name="Pachon D.M.R."/>
            <person name="Bonatelli M.L."/>
            <person name="Correr F.H."/>
            <person name="Franceschini L.M."/>
            <person name="Leite T.F."/>
            <person name="Margarido G.R.A."/>
            <person name="Almeida C.A."/>
            <person name="Ferrarezi J.A."/>
            <person name="Labate C.A."/>
        </authorList>
    </citation>
    <scope>NUCLEOTIDE SEQUENCE</scope>
    <source>
        <strain evidence="1">MF-1</strain>
    </source>
</reference>
<dbReference type="Proteomes" id="UP000765509">
    <property type="component" value="Unassembled WGS sequence"/>
</dbReference>
<accession>A0A9Q3J5E3</accession>
<sequence>MSTGLKFTKNNSSLTNLVGWAYADYGNSVLTKKSKSGFVVTLHGNPISWCTKKQPIVAQSTTKAEFVAINKCEKQLRWLSMLLTPIGLKTAILTRVQYSLQKKHN</sequence>
<organism evidence="1 2">
    <name type="scientific">Austropuccinia psidii MF-1</name>
    <dbReference type="NCBI Taxonomy" id="1389203"/>
    <lineage>
        <taxon>Eukaryota</taxon>
        <taxon>Fungi</taxon>
        <taxon>Dikarya</taxon>
        <taxon>Basidiomycota</taxon>
        <taxon>Pucciniomycotina</taxon>
        <taxon>Pucciniomycetes</taxon>
        <taxon>Pucciniales</taxon>
        <taxon>Sphaerophragmiaceae</taxon>
        <taxon>Austropuccinia</taxon>
    </lineage>
</organism>
<evidence type="ECO:0000313" key="2">
    <source>
        <dbReference type="Proteomes" id="UP000765509"/>
    </source>
</evidence>
<dbReference type="CDD" id="cd09272">
    <property type="entry name" value="RNase_HI_RT_Ty1"/>
    <property type="match status" value="1"/>
</dbReference>
<protein>
    <submittedName>
        <fullName evidence="1">Uncharacterized protein</fullName>
    </submittedName>
</protein>
<dbReference type="AlphaFoldDB" id="A0A9Q3J5E3"/>
<proteinExistence type="predicted"/>
<evidence type="ECO:0000313" key="1">
    <source>
        <dbReference type="EMBL" id="MBW0556583.1"/>
    </source>
</evidence>
<gene>
    <name evidence="1" type="ORF">O181_096298</name>
</gene>
<name>A0A9Q3J5E3_9BASI</name>
<dbReference type="PANTHER" id="PTHR11439:SF483">
    <property type="entry name" value="PEPTIDE SYNTHASE GLIP-LIKE, PUTATIVE (AFU_ORTHOLOGUE AFUA_3G12920)-RELATED"/>
    <property type="match status" value="1"/>
</dbReference>
<keyword evidence="2" id="KW-1185">Reference proteome</keyword>
<dbReference type="OrthoDB" id="850529at2759"/>
<dbReference type="EMBL" id="AVOT02064093">
    <property type="protein sequence ID" value="MBW0556583.1"/>
    <property type="molecule type" value="Genomic_DNA"/>
</dbReference>